<dbReference type="AlphaFoldDB" id="A0A139IT63"/>
<gene>
    <name evidence="1" type="ORF">AC579_5963</name>
</gene>
<protein>
    <submittedName>
        <fullName evidence="1">Uncharacterized protein</fullName>
    </submittedName>
</protein>
<dbReference type="Proteomes" id="UP000073492">
    <property type="component" value="Unassembled WGS sequence"/>
</dbReference>
<sequence>MKWCAAPAKLRAKCLKHVLRAQDPSGRSRLTSLGRHMPAARSHNSLAHLCLSTVKPQTQYRLSIRILSEKPLRARSTQFQLKAMIYGDESSRLPDVELWGQPLLHNSTLEEACVSAAARVDQSRRLIIAVAATDCARDFRLMSDRVYKCWMKFDTRYPINCYILYKFLLAVTATGFRSHFRRR</sequence>
<evidence type="ECO:0000313" key="2">
    <source>
        <dbReference type="Proteomes" id="UP000073492"/>
    </source>
</evidence>
<organism evidence="1 2">
    <name type="scientific">Pseudocercospora musae</name>
    <dbReference type="NCBI Taxonomy" id="113226"/>
    <lineage>
        <taxon>Eukaryota</taxon>
        <taxon>Fungi</taxon>
        <taxon>Dikarya</taxon>
        <taxon>Ascomycota</taxon>
        <taxon>Pezizomycotina</taxon>
        <taxon>Dothideomycetes</taxon>
        <taxon>Dothideomycetidae</taxon>
        <taxon>Mycosphaerellales</taxon>
        <taxon>Mycosphaerellaceae</taxon>
        <taxon>Pseudocercospora</taxon>
    </lineage>
</organism>
<accession>A0A139IT63</accession>
<dbReference type="EMBL" id="LFZO01000013">
    <property type="protein sequence ID" value="KXT17939.1"/>
    <property type="molecule type" value="Genomic_DNA"/>
</dbReference>
<name>A0A139IT63_9PEZI</name>
<evidence type="ECO:0000313" key="1">
    <source>
        <dbReference type="EMBL" id="KXT17939.1"/>
    </source>
</evidence>
<reference evidence="1 2" key="1">
    <citation type="submission" date="2015-07" db="EMBL/GenBank/DDBJ databases">
        <title>Comparative genomics of the Sigatoka disease complex on banana suggests a link between parallel evolutionary changes in Pseudocercospora fijiensis and Pseudocercospora eumusae and increased virulence on the banana host.</title>
        <authorList>
            <person name="Chang T.-C."/>
            <person name="Salvucci A."/>
            <person name="Crous P.W."/>
            <person name="Stergiopoulos I."/>
        </authorList>
    </citation>
    <scope>NUCLEOTIDE SEQUENCE [LARGE SCALE GENOMIC DNA]</scope>
    <source>
        <strain evidence="1 2">CBS 116634</strain>
    </source>
</reference>
<keyword evidence="2" id="KW-1185">Reference proteome</keyword>
<comment type="caution">
    <text evidence="1">The sequence shown here is derived from an EMBL/GenBank/DDBJ whole genome shotgun (WGS) entry which is preliminary data.</text>
</comment>
<proteinExistence type="predicted"/>